<dbReference type="SMART" id="SM00299">
    <property type="entry name" value="CLH"/>
    <property type="match status" value="1"/>
</dbReference>
<dbReference type="InterPro" id="IPR000547">
    <property type="entry name" value="Clathrin_H-chain/VPS_repeat"/>
</dbReference>
<dbReference type="GO" id="GO:0005770">
    <property type="term" value="C:late endosome"/>
    <property type="evidence" value="ECO:0007669"/>
    <property type="project" value="TreeGrafter"/>
</dbReference>
<proteinExistence type="predicted"/>
<keyword evidence="1" id="KW-0813">Transport</keyword>
<feature type="region of interest" description="Disordered" evidence="4">
    <location>
        <begin position="105"/>
        <end position="160"/>
    </location>
</feature>
<evidence type="ECO:0000256" key="5">
    <source>
        <dbReference type="SAM" id="Phobius"/>
    </source>
</evidence>
<keyword evidence="2" id="KW-0653">Protein transport</keyword>
<gene>
    <name evidence="7" type="primary">VPS41</name>
    <name evidence="7" type="ORF">MOBT1_002201</name>
</gene>
<dbReference type="Pfam" id="PF23411">
    <property type="entry name" value="Beta-prop_Vps41"/>
    <property type="match status" value="1"/>
</dbReference>
<accession>A0AAF0E1K2</accession>
<dbReference type="InterPro" id="IPR015943">
    <property type="entry name" value="WD40/YVTN_repeat-like_dom_sf"/>
</dbReference>
<feature type="repeat" description="CHCR" evidence="3">
    <location>
        <begin position="748"/>
        <end position="893"/>
    </location>
</feature>
<dbReference type="Gene3D" id="2.130.10.10">
    <property type="entry name" value="YVTN repeat-like/Quinoprotein amine dehydrogenase"/>
    <property type="match status" value="1"/>
</dbReference>
<dbReference type="EMBL" id="CP119937">
    <property type="protein sequence ID" value="WFD03510.1"/>
    <property type="molecule type" value="Genomic_DNA"/>
</dbReference>
<dbReference type="InterPro" id="IPR011990">
    <property type="entry name" value="TPR-like_helical_dom_sf"/>
</dbReference>
<feature type="domain" description="Vps41 beta-propeller" evidence="6">
    <location>
        <begin position="172"/>
        <end position="527"/>
    </location>
</feature>
<dbReference type="InterPro" id="IPR036322">
    <property type="entry name" value="WD40_repeat_dom_sf"/>
</dbReference>
<keyword evidence="8" id="KW-1185">Reference proteome</keyword>
<keyword evidence="5" id="KW-1133">Transmembrane helix</keyword>
<keyword evidence="5" id="KW-0812">Transmembrane</keyword>
<dbReference type="AlphaFoldDB" id="A0AAF0E1K2"/>
<dbReference type="GO" id="GO:0034058">
    <property type="term" value="P:endosomal vesicle fusion"/>
    <property type="evidence" value="ECO:0007669"/>
    <property type="project" value="TreeGrafter"/>
</dbReference>
<dbReference type="PROSITE" id="PS50236">
    <property type="entry name" value="CHCR"/>
    <property type="match status" value="1"/>
</dbReference>
<dbReference type="Pfam" id="PF23556">
    <property type="entry name" value="TPR_Vps41"/>
    <property type="match status" value="1"/>
</dbReference>
<dbReference type="Pfam" id="PF06212">
    <property type="entry name" value="GRIM-19"/>
    <property type="match status" value="1"/>
</dbReference>
<dbReference type="InterPro" id="IPR045111">
    <property type="entry name" value="Vps41/Vps8"/>
</dbReference>
<evidence type="ECO:0000313" key="7">
    <source>
        <dbReference type="EMBL" id="WFD03510.1"/>
    </source>
</evidence>
<reference evidence="7" key="1">
    <citation type="submission" date="2023-03" db="EMBL/GenBank/DDBJ databases">
        <title>Mating type loci evolution in Malassezia.</title>
        <authorList>
            <person name="Coelho M.A."/>
        </authorList>
    </citation>
    <scope>NUCLEOTIDE SEQUENCE</scope>
    <source>
        <strain evidence="7">CBS 7876</strain>
    </source>
</reference>
<evidence type="ECO:0000256" key="4">
    <source>
        <dbReference type="SAM" id="MobiDB-lite"/>
    </source>
</evidence>
<dbReference type="GO" id="GO:0016236">
    <property type="term" value="P:macroautophagy"/>
    <property type="evidence" value="ECO:0007669"/>
    <property type="project" value="TreeGrafter"/>
</dbReference>
<dbReference type="PANTHER" id="PTHR12616:SF1">
    <property type="entry name" value="VACUOLAR PROTEIN SORTING-ASSOCIATED PROTEIN 41 HOMOLOG"/>
    <property type="match status" value="1"/>
</dbReference>
<dbReference type="GO" id="GO:0009267">
    <property type="term" value="P:cellular response to starvation"/>
    <property type="evidence" value="ECO:0007669"/>
    <property type="project" value="TreeGrafter"/>
</dbReference>
<name>A0AAF0E1K2_9BASI</name>
<evidence type="ECO:0000313" key="8">
    <source>
        <dbReference type="Proteomes" id="UP001214603"/>
    </source>
</evidence>
<dbReference type="GO" id="GO:0006623">
    <property type="term" value="P:protein targeting to vacuole"/>
    <property type="evidence" value="ECO:0007669"/>
    <property type="project" value="InterPro"/>
</dbReference>
<organism evidence="7 8">
    <name type="scientific">Malassezia obtusa</name>
    <dbReference type="NCBI Taxonomy" id="76774"/>
    <lineage>
        <taxon>Eukaryota</taxon>
        <taxon>Fungi</taxon>
        <taxon>Dikarya</taxon>
        <taxon>Basidiomycota</taxon>
        <taxon>Ustilaginomycotina</taxon>
        <taxon>Malasseziomycetes</taxon>
        <taxon>Malasseziales</taxon>
        <taxon>Malasseziaceae</taxon>
        <taxon>Malassezia</taxon>
    </lineage>
</organism>
<dbReference type="PANTHER" id="PTHR12616">
    <property type="entry name" value="VACUOLAR PROTEIN SORTING VPS41"/>
    <property type="match status" value="1"/>
</dbReference>
<keyword evidence="5" id="KW-0472">Membrane</keyword>
<evidence type="ECO:0000256" key="1">
    <source>
        <dbReference type="ARBA" id="ARBA00022448"/>
    </source>
</evidence>
<feature type="transmembrane region" description="Helical" evidence="5">
    <location>
        <begin position="21"/>
        <end position="41"/>
    </location>
</feature>
<protein>
    <submittedName>
        <fullName evidence="7">Vacuolar protein sorting-associated protein 41</fullName>
    </submittedName>
</protein>
<dbReference type="InterPro" id="IPR057780">
    <property type="entry name" value="Beta-prop_Vps41"/>
</dbReference>
<sequence>MSEGGFGPVRYKRNLPTKGPSGVMLIASMVGLTAFGFWRVGLNNIEKRELKRENAWSRIYLTPLLLAEADRDTFRREKASLAREKELMKDVHGWVRYTPNNYSAGTAHGAPHAGAEAADTHDPRHEASTAAPAEVPAASSASDDASSVRDDASFGTDADDEEPMYHFTAIGWSAPDIFSRDALSALAVSREHLAIGTVSGMIYVLNRDGLLQKGFQFHTAAVQHIVFDDTGTFVGSAGMDGLVAIASLHTSEQYRFDFKRPMQTLALEPHFGQRSSRAFVCGGMGGALVYREKGWFGHKETVLHTGEGPIWTAAWHDRWIAWANDRGVRILDAHTHDMVTLIAAPTPRVRPELARCTLEWRSSTTLLVAQGSCITVAQIRMRDLETAEVLQNAAGLTTLVPGLNATQPQFFVEITDIFQLDCLIAGLAQHREQIITLAYAVHPDDLHRLHDGAVRMAHAADPPELRVMNAHGEELGTDVLDWDPARLRCNDVHLASVLEEAHDPVRKEAAPQRVLYLASPTRLVVARPRGARDHVEWLLARHAYHEALEALEALGSQGAAALGFDTAAIGREYLFYLVDTCGDYAGAAALFPVLLRTDAAAWEEMVFLYLDRHQLSAVLPQIPTHDPELSEVVYDMVLVHLLHTDEAQLLETLRTWPAHLYSRQAVAAAIQDRPGTSPTRVACLAELYLASRAPGKALEYLLQLRDPGVFELIREHNLFTDVHDRLGRLVELDQDLAGTPRPAANAVTPLLVDHLHSIPIHRAMPQLAPYPWYQFAYLDALFDRDPQLITGYANTLVALYAEFQYAKLMPFLRTMSYVYSFEKAYKICEQHDYVPEMVFLLGRTGDVRGALNLIIERLHDVRMAVDFVKQQDDDELWDRLLDYSQDRPDFIRGLLEHVGGEIDPVRIIRIIRPGLEIPGLKPAVIKTLHTIYLQHSLLQGCSAVQHHAVRELTSQYHDALRAARYCDAHTRCVVCTEPIVGSTHPAVLFFCWHTAHLPCVAPDLAPTAAPAPFTPPSASTTEAHARQHAAWIGRAPSDDAPLGLDAATPPASSTGAQTRARAQRRATFRAKQLASLPFTHTGCPQCAERRAYCLEA</sequence>
<feature type="compositionally biased region" description="Basic and acidic residues" evidence="4">
    <location>
        <begin position="118"/>
        <end position="127"/>
    </location>
</feature>
<evidence type="ECO:0000256" key="3">
    <source>
        <dbReference type="PROSITE-ProRule" id="PRU01006"/>
    </source>
</evidence>
<evidence type="ECO:0000259" key="6">
    <source>
        <dbReference type="Pfam" id="PF23411"/>
    </source>
</evidence>
<feature type="compositionally biased region" description="Low complexity" evidence="4">
    <location>
        <begin position="105"/>
        <end position="117"/>
    </location>
</feature>
<feature type="region of interest" description="Disordered" evidence="4">
    <location>
        <begin position="1041"/>
        <end position="1065"/>
    </location>
</feature>
<feature type="compositionally biased region" description="Low complexity" evidence="4">
    <location>
        <begin position="128"/>
        <end position="145"/>
    </location>
</feature>
<dbReference type="GO" id="GO:0030897">
    <property type="term" value="C:HOPS complex"/>
    <property type="evidence" value="ECO:0007669"/>
    <property type="project" value="TreeGrafter"/>
</dbReference>
<evidence type="ECO:0000256" key="2">
    <source>
        <dbReference type="ARBA" id="ARBA00022927"/>
    </source>
</evidence>
<dbReference type="InterPro" id="IPR009346">
    <property type="entry name" value="GRIM-19"/>
</dbReference>
<dbReference type="SUPFAM" id="SSF50978">
    <property type="entry name" value="WD40 repeat-like"/>
    <property type="match status" value="1"/>
</dbReference>
<dbReference type="Proteomes" id="UP001214603">
    <property type="component" value="Chromosome 4"/>
</dbReference>
<dbReference type="Gene3D" id="1.25.40.10">
    <property type="entry name" value="Tetratricopeptide repeat domain"/>
    <property type="match status" value="1"/>
</dbReference>